<evidence type="ECO:0000259" key="1">
    <source>
        <dbReference type="Pfam" id="PF20557"/>
    </source>
</evidence>
<gene>
    <name evidence="2" type="ORF">DFR47_11549</name>
</gene>
<comment type="caution">
    <text evidence="2">The sequence shown here is derived from an EMBL/GenBank/DDBJ whole genome shotgun (WGS) entry which is preliminary data.</text>
</comment>
<dbReference type="Pfam" id="PF20557">
    <property type="entry name" value="DnaT_2"/>
    <property type="match status" value="1"/>
</dbReference>
<keyword evidence="3" id="KW-1185">Reference proteome</keyword>
<organism evidence="2 3">
    <name type="scientific">Pseudochrobactrum asaccharolyticum</name>
    <dbReference type="NCBI Taxonomy" id="354351"/>
    <lineage>
        <taxon>Bacteria</taxon>
        <taxon>Pseudomonadati</taxon>
        <taxon>Pseudomonadota</taxon>
        <taxon>Alphaproteobacteria</taxon>
        <taxon>Hyphomicrobiales</taxon>
        <taxon>Brucellaceae</taxon>
        <taxon>Pseudochrobactrum</taxon>
    </lineage>
</organism>
<dbReference type="RefSeq" id="WP_113946371.1">
    <property type="nucleotide sequence ID" value="NZ_JBHEEG010000015.1"/>
</dbReference>
<accession>A0A366DHW8</accession>
<sequence>MPITPSIISYANADQFAAHCDAAGHHAGEYTDSIIEQALCRASEFLDTTYSPRFIGETATFGQPLAWPRKRAKFQGRFFPDNEIPEKIVASVCELAFMSLSETNDDQGRAVIENLLSGLIHSDQSGTAVFGSISQV</sequence>
<dbReference type="AlphaFoldDB" id="A0A366DHW8"/>
<feature type="domain" description="Putative DnaT-like" evidence="1">
    <location>
        <begin position="8"/>
        <end position="104"/>
    </location>
</feature>
<proteinExistence type="predicted"/>
<evidence type="ECO:0000313" key="2">
    <source>
        <dbReference type="EMBL" id="RBO89682.1"/>
    </source>
</evidence>
<evidence type="ECO:0000313" key="3">
    <source>
        <dbReference type="Proteomes" id="UP000252893"/>
    </source>
</evidence>
<dbReference type="OrthoDB" id="980409at2"/>
<protein>
    <recommendedName>
        <fullName evidence="1">Putative DnaT-like domain-containing protein</fullName>
    </recommendedName>
</protein>
<reference evidence="2 3" key="1">
    <citation type="submission" date="2018-06" db="EMBL/GenBank/DDBJ databases">
        <title>Genomic Encyclopedia of Type Strains, Phase IV (KMG-IV): sequencing the most valuable type-strain genomes for metagenomic binning, comparative biology and taxonomic classification.</title>
        <authorList>
            <person name="Goeker M."/>
        </authorList>
    </citation>
    <scope>NUCLEOTIDE SEQUENCE [LARGE SCALE GENOMIC DNA]</scope>
    <source>
        <strain evidence="2 3">DSM 25619</strain>
    </source>
</reference>
<dbReference type="InterPro" id="IPR046787">
    <property type="entry name" value="DnaT_2"/>
</dbReference>
<dbReference type="EMBL" id="QNRH01000015">
    <property type="protein sequence ID" value="RBO89682.1"/>
    <property type="molecule type" value="Genomic_DNA"/>
</dbReference>
<name>A0A366DHW8_9HYPH</name>
<dbReference type="Proteomes" id="UP000252893">
    <property type="component" value="Unassembled WGS sequence"/>
</dbReference>